<organism evidence="2">
    <name type="scientific">Timema californicum</name>
    <name type="common">California timema</name>
    <name type="synonym">Walking stick</name>
    <dbReference type="NCBI Taxonomy" id="61474"/>
    <lineage>
        <taxon>Eukaryota</taxon>
        <taxon>Metazoa</taxon>
        <taxon>Ecdysozoa</taxon>
        <taxon>Arthropoda</taxon>
        <taxon>Hexapoda</taxon>
        <taxon>Insecta</taxon>
        <taxon>Pterygota</taxon>
        <taxon>Neoptera</taxon>
        <taxon>Polyneoptera</taxon>
        <taxon>Phasmatodea</taxon>
        <taxon>Timematodea</taxon>
        <taxon>Timematoidea</taxon>
        <taxon>Timematidae</taxon>
        <taxon>Timema</taxon>
    </lineage>
</organism>
<protein>
    <submittedName>
        <fullName evidence="2">(California timema) hypothetical protein</fullName>
    </submittedName>
</protein>
<name>A0A7R9J6V7_TIMCA</name>
<accession>A0A7R9J6V7</accession>
<dbReference type="AlphaFoldDB" id="A0A7R9J6V7"/>
<dbReference type="GO" id="GO:0005549">
    <property type="term" value="F:odorant binding"/>
    <property type="evidence" value="ECO:0007669"/>
    <property type="project" value="InterPro"/>
</dbReference>
<evidence type="ECO:0000313" key="2">
    <source>
        <dbReference type="EMBL" id="CAD7573692.1"/>
    </source>
</evidence>
<dbReference type="SUPFAM" id="SSF47565">
    <property type="entry name" value="Insect pheromone/odorant-binding proteins"/>
    <property type="match status" value="1"/>
</dbReference>
<dbReference type="InterPro" id="IPR006170">
    <property type="entry name" value="PBP/GOBP"/>
</dbReference>
<proteinExistence type="predicted"/>
<evidence type="ECO:0000256" key="1">
    <source>
        <dbReference type="SAM" id="SignalP"/>
    </source>
</evidence>
<keyword evidence="1" id="KW-0732">Signal</keyword>
<feature type="chain" id="PRO_5031421234" evidence="1">
    <location>
        <begin position="20"/>
        <end position="160"/>
    </location>
</feature>
<feature type="signal peptide" evidence="1">
    <location>
        <begin position="1"/>
        <end position="19"/>
    </location>
</feature>
<sequence length="160" mass="17626">MNFIIVFGILMCLLDFSYAAFKKRVLKPTTPAPKTPIDYLLIEKYNECKDLEGNTPEPDDLVNCKKVGGIPKSEGGKCLATCMMKSAGLVDDNGQFSVKGCQELVKKMSPHLAGPASDFFILECEKKSANIYWTALHCYVTESVSRPVVGGSGSYPRRVY</sequence>
<gene>
    <name evidence="2" type="ORF">TCMB3V08_LOCUS6323</name>
</gene>
<dbReference type="CDD" id="cd23992">
    <property type="entry name" value="PBP_GOBP"/>
    <property type="match status" value="1"/>
</dbReference>
<dbReference type="InterPro" id="IPR036728">
    <property type="entry name" value="PBP_GOBP_sf"/>
</dbReference>
<dbReference type="Gene3D" id="1.10.238.20">
    <property type="entry name" value="Pheromone/general odorant binding protein domain"/>
    <property type="match status" value="1"/>
</dbReference>
<dbReference type="EMBL" id="OE181780">
    <property type="protein sequence ID" value="CAD7573692.1"/>
    <property type="molecule type" value="Genomic_DNA"/>
</dbReference>
<reference evidence="2" key="1">
    <citation type="submission" date="2020-11" db="EMBL/GenBank/DDBJ databases">
        <authorList>
            <person name="Tran Van P."/>
        </authorList>
    </citation>
    <scope>NUCLEOTIDE SEQUENCE</scope>
</reference>
<dbReference type="Pfam" id="PF01395">
    <property type="entry name" value="PBP_GOBP"/>
    <property type="match status" value="1"/>
</dbReference>